<reference evidence="3 4" key="1">
    <citation type="submission" date="2020-05" db="EMBL/GenBank/DDBJ databases">
        <title>Complete genome sequence of Deefgea sp. D17.</title>
        <authorList>
            <person name="Bae J.-W."/>
            <person name="Han J.E."/>
        </authorList>
    </citation>
    <scope>NUCLEOTIDE SEQUENCE [LARGE SCALE GENOMIC DNA]</scope>
    <source>
        <strain evidence="3 4">D17</strain>
    </source>
</reference>
<name>A0A6M8SWN8_9NEIS</name>
<feature type="domain" description="BON" evidence="2">
    <location>
        <begin position="51"/>
        <end position="119"/>
    </location>
</feature>
<proteinExistence type="predicted"/>
<dbReference type="Pfam" id="PF04972">
    <property type="entry name" value="BON"/>
    <property type="match status" value="1"/>
</dbReference>
<dbReference type="EMBL" id="CP054143">
    <property type="protein sequence ID" value="QKJ66167.1"/>
    <property type="molecule type" value="Genomic_DNA"/>
</dbReference>
<keyword evidence="4" id="KW-1185">Reference proteome</keyword>
<gene>
    <name evidence="3" type="ORF">HQN60_05250</name>
</gene>
<accession>A0A6M8SWN8</accession>
<feature type="signal peptide" evidence="1">
    <location>
        <begin position="1"/>
        <end position="24"/>
    </location>
</feature>
<evidence type="ECO:0000256" key="1">
    <source>
        <dbReference type="SAM" id="SignalP"/>
    </source>
</evidence>
<organism evidence="3 4">
    <name type="scientific">Deefgea piscis</name>
    <dbReference type="NCBI Taxonomy" id="2739061"/>
    <lineage>
        <taxon>Bacteria</taxon>
        <taxon>Pseudomonadati</taxon>
        <taxon>Pseudomonadota</taxon>
        <taxon>Betaproteobacteria</taxon>
        <taxon>Neisseriales</taxon>
        <taxon>Chitinibacteraceae</taxon>
        <taxon>Deefgea</taxon>
    </lineage>
</organism>
<dbReference type="KEGG" id="dee:HQN60_05250"/>
<dbReference type="AlphaFoldDB" id="A0A6M8SWN8"/>
<dbReference type="InterPro" id="IPR007055">
    <property type="entry name" value="BON_dom"/>
</dbReference>
<feature type="chain" id="PRO_5027105039" evidence="1">
    <location>
        <begin position="25"/>
        <end position="122"/>
    </location>
</feature>
<evidence type="ECO:0000313" key="4">
    <source>
        <dbReference type="Proteomes" id="UP000504844"/>
    </source>
</evidence>
<dbReference type="PROSITE" id="PS51257">
    <property type="entry name" value="PROKAR_LIPOPROTEIN"/>
    <property type="match status" value="1"/>
</dbReference>
<dbReference type="Proteomes" id="UP000504844">
    <property type="component" value="Chromosome"/>
</dbReference>
<protein>
    <submittedName>
        <fullName evidence="3">BON domain-containing protein</fullName>
    </submittedName>
</protein>
<dbReference type="RefSeq" id="WP_173532671.1">
    <property type="nucleotide sequence ID" value="NZ_CP054143.1"/>
</dbReference>
<keyword evidence="1" id="KW-0732">Signal</keyword>
<sequence>MKKVCLLVTLLGAALLSTACSSTAEKVAAPAAPAVKPAAPAVKPAADAVAVANHVKKALDADPTLKPFDLQVKGANDKKDPTKVDVTIVGVVEIGEQMAQAGMIAEQVKGVQFVINNIEPKN</sequence>
<evidence type="ECO:0000259" key="2">
    <source>
        <dbReference type="Pfam" id="PF04972"/>
    </source>
</evidence>
<evidence type="ECO:0000313" key="3">
    <source>
        <dbReference type="EMBL" id="QKJ66167.1"/>
    </source>
</evidence>